<organism evidence="2 3">
    <name type="scientific">Aristolochia fimbriata</name>
    <name type="common">White veined hardy Dutchman's pipe vine</name>
    <dbReference type="NCBI Taxonomy" id="158543"/>
    <lineage>
        <taxon>Eukaryota</taxon>
        <taxon>Viridiplantae</taxon>
        <taxon>Streptophyta</taxon>
        <taxon>Embryophyta</taxon>
        <taxon>Tracheophyta</taxon>
        <taxon>Spermatophyta</taxon>
        <taxon>Magnoliopsida</taxon>
        <taxon>Magnoliidae</taxon>
        <taxon>Piperales</taxon>
        <taxon>Aristolochiaceae</taxon>
        <taxon>Aristolochia</taxon>
    </lineage>
</organism>
<keyword evidence="3" id="KW-1185">Reference proteome</keyword>
<comment type="caution">
    <text evidence="2">The sequence shown here is derived from an EMBL/GenBank/DDBJ whole genome shotgun (WGS) entry which is preliminary data.</text>
</comment>
<dbReference type="EMBL" id="JAINDJ010000004">
    <property type="protein sequence ID" value="KAG9448946.1"/>
    <property type="molecule type" value="Genomic_DNA"/>
</dbReference>
<proteinExistence type="predicted"/>
<feature type="signal peptide" evidence="1">
    <location>
        <begin position="1"/>
        <end position="27"/>
    </location>
</feature>
<keyword evidence="1" id="KW-0732">Signal</keyword>
<dbReference type="AlphaFoldDB" id="A0AAV7EM43"/>
<sequence length="120" mass="13329">MPSTGYRRFLLSLLLLSLTLFLHITSPHNNATVAARMLSSKEWAKELRTTRVTNFNSSGNGVLDESKRRVPSCPDPLHNRGGCDMFDLAVDGGKTGGILVIGSSVNERFRRMSMCTDEIW</sequence>
<evidence type="ECO:0000256" key="1">
    <source>
        <dbReference type="SAM" id="SignalP"/>
    </source>
</evidence>
<dbReference type="Proteomes" id="UP000825729">
    <property type="component" value="Unassembled WGS sequence"/>
</dbReference>
<protein>
    <submittedName>
        <fullName evidence="2">Uncharacterized protein</fullName>
    </submittedName>
</protein>
<gene>
    <name evidence="2" type="ORF">H6P81_008911</name>
</gene>
<name>A0AAV7EM43_ARIFI</name>
<evidence type="ECO:0000313" key="3">
    <source>
        <dbReference type="Proteomes" id="UP000825729"/>
    </source>
</evidence>
<evidence type="ECO:0000313" key="2">
    <source>
        <dbReference type="EMBL" id="KAG9448946.1"/>
    </source>
</evidence>
<reference evidence="2 3" key="1">
    <citation type="submission" date="2021-07" db="EMBL/GenBank/DDBJ databases">
        <title>The Aristolochia fimbriata genome: insights into angiosperm evolution, floral development and chemical biosynthesis.</title>
        <authorList>
            <person name="Jiao Y."/>
        </authorList>
    </citation>
    <scope>NUCLEOTIDE SEQUENCE [LARGE SCALE GENOMIC DNA]</scope>
    <source>
        <strain evidence="2">IBCAS-2021</strain>
        <tissue evidence="2">Leaf</tissue>
    </source>
</reference>
<accession>A0AAV7EM43</accession>
<feature type="chain" id="PRO_5043383917" evidence="1">
    <location>
        <begin position="28"/>
        <end position="120"/>
    </location>
</feature>